<dbReference type="PANTHER" id="PTHR35147:SF3">
    <property type="entry name" value="CHEMORECEPTOR GLUTAMINE DEAMIDASE CHED 1-RELATED"/>
    <property type="match status" value="1"/>
</dbReference>
<comment type="catalytic activity">
    <reaction evidence="3">
        <text>L-glutaminyl-[protein] + H2O = L-glutamyl-[protein] + NH4(+)</text>
        <dbReference type="Rhea" id="RHEA:16441"/>
        <dbReference type="Rhea" id="RHEA-COMP:10207"/>
        <dbReference type="Rhea" id="RHEA-COMP:10208"/>
        <dbReference type="ChEBI" id="CHEBI:15377"/>
        <dbReference type="ChEBI" id="CHEBI:28938"/>
        <dbReference type="ChEBI" id="CHEBI:29973"/>
        <dbReference type="ChEBI" id="CHEBI:30011"/>
        <dbReference type="EC" id="3.5.1.44"/>
    </reaction>
</comment>
<dbReference type="EMBL" id="JAAGOH010000009">
    <property type="protein sequence ID" value="NDY91452.1"/>
    <property type="molecule type" value="Genomic_DNA"/>
</dbReference>
<proteinExistence type="inferred from homology"/>
<comment type="similarity">
    <text evidence="3">Belongs to the CheD family.</text>
</comment>
<comment type="caution">
    <text evidence="5">The sequence shown here is derived from an EMBL/GenBank/DDBJ whole genome shotgun (WGS) entry which is preliminary data.</text>
</comment>
<dbReference type="PANTHER" id="PTHR35147">
    <property type="entry name" value="CHEMORECEPTOR GLUTAMINE DEAMIDASE CHED-RELATED"/>
    <property type="match status" value="1"/>
</dbReference>
<dbReference type="AlphaFoldDB" id="A0A7C9PHI6"/>
<dbReference type="Proteomes" id="UP000484255">
    <property type="component" value="Unassembled WGS sequence"/>
</dbReference>
<dbReference type="GO" id="GO:0006935">
    <property type="term" value="P:chemotaxis"/>
    <property type="evidence" value="ECO:0007669"/>
    <property type="project" value="UniProtKB-UniRule"/>
</dbReference>
<dbReference type="SUPFAM" id="SSF64438">
    <property type="entry name" value="CNF1/YfiH-like putative cysteine hydrolases"/>
    <property type="match status" value="1"/>
</dbReference>
<protein>
    <recommendedName>
        <fullName evidence="3">Probable chemoreceptor glutamine deamidase CheD</fullName>
        <ecNumber evidence="3">3.5.1.44</ecNumber>
    </recommendedName>
</protein>
<keyword evidence="6" id="KW-1185">Reference proteome</keyword>
<dbReference type="InterPro" id="IPR011324">
    <property type="entry name" value="Cytotoxic_necrot_fac-like_cat"/>
</dbReference>
<dbReference type="HAMAP" id="MF_01440">
    <property type="entry name" value="CheD"/>
    <property type="match status" value="1"/>
</dbReference>
<dbReference type="InterPro" id="IPR038592">
    <property type="entry name" value="CheD-like_sf"/>
</dbReference>
<dbReference type="Pfam" id="PF03975">
    <property type="entry name" value="CheD"/>
    <property type="match status" value="1"/>
</dbReference>
<dbReference type="CDD" id="cd16352">
    <property type="entry name" value="CheD"/>
    <property type="match status" value="1"/>
</dbReference>
<keyword evidence="2 3" id="KW-0378">Hydrolase</keyword>
<evidence type="ECO:0000313" key="5">
    <source>
        <dbReference type="EMBL" id="NDY91452.1"/>
    </source>
</evidence>
<evidence type="ECO:0000313" key="6">
    <source>
        <dbReference type="Proteomes" id="UP000484255"/>
    </source>
</evidence>
<gene>
    <name evidence="3" type="primary">cheD</name>
    <name evidence="5" type="ORF">G3A44_09645</name>
</gene>
<dbReference type="InterPro" id="IPR005659">
    <property type="entry name" value="Chemorcpt_Glu_NH3ase_CheD"/>
</dbReference>
<evidence type="ECO:0000256" key="3">
    <source>
        <dbReference type="HAMAP-Rule" id="MF_01440"/>
    </source>
</evidence>
<sequence>MPSPERPAPPGTASLPGRPHGKAHAHAGQHLFLMPGQWYFGHQPSQIRTLLGSCVAVTLWHPGRRVGGMCHFLLPQRHNAPAPGCVNEYDGRYGNEAVAMLVHELEKLKLRPGEFIAHLYGGADTMPDQAGVKLNVGERNIEMGWQLIDRHGFQLDGVDVGDHIPRTVTLAMDTGQVEVRRGRRH</sequence>
<evidence type="ECO:0000256" key="2">
    <source>
        <dbReference type="ARBA" id="ARBA00022801"/>
    </source>
</evidence>
<evidence type="ECO:0000256" key="4">
    <source>
        <dbReference type="SAM" id="MobiDB-lite"/>
    </source>
</evidence>
<name>A0A7C9PHI6_9BURK</name>
<reference evidence="5 6" key="1">
    <citation type="submission" date="2020-02" db="EMBL/GenBank/DDBJ databases">
        <title>Ideonella bacterium strain TBM-1.</title>
        <authorList>
            <person name="Chen W.-M."/>
        </authorList>
    </citation>
    <scope>NUCLEOTIDE SEQUENCE [LARGE SCALE GENOMIC DNA]</scope>
    <source>
        <strain evidence="5 6">TBM-1</strain>
    </source>
</reference>
<comment type="function">
    <text evidence="3">Probably deamidates glutamine residues to glutamate on methyl-accepting chemotaxis receptors (MCPs), playing an important role in chemotaxis.</text>
</comment>
<feature type="region of interest" description="Disordered" evidence="4">
    <location>
        <begin position="1"/>
        <end position="25"/>
    </location>
</feature>
<dbReference type="GO" id="GO:0050568">
    <property type="term" value="F:protein-glutamine glutaminase activity"/>
    <property type="evidence" value="ECO:0007669"/>
    <property type="project" value="UniProtKB-UniRule"/>
</dbReference>
<feature type="compositionally biased region" description="Pro residues" evidence="4">
    <location>
        <begin position="1"/>
        <end position="10"/>
    </location>
</feature>
<accession>A0A7C9PHI6</accession>
<evidence type="ECO:0000256" key="1">
    <source>
        <dbReference type="ARBA" id="ARBA00022500"/>
    </source>
</evidence>
<keyword evidence="1 3" id="KW-0145">Chemotaxis</keyword>
<dbReference type="EC" id="3.5.1.44" evidence="3"/>
<dbReference type="Gene3D" id="3.30.1330.200">
    <property type="match status" value="1"/>
</dbReference>
<organism evidence="5 6">
    <name type="scientific">Ideonella livida</name>
    <dbReference type="NCBI Taxonomy" id="2707176"/>
    <lineage>
        <taxon>Bacteria</taxon>
        <taxon>Pseudomonadati</taxon>
        <taxon>Pseudomonadota</taxon>
        <taxon>Betaproteobacteria</taxon>
        <taxon>Burkholderiales</taxon>
        <taxon>Sphaerotilaceae</taxon>
        <taxon>Ideonella</taxon>
    </lineage>
</organism>